<evidence type="ECO:0000259" key="1">
    <source>
        <dbReference type="PROSITE" id="PS50181"/>
    </source>
</evidence>
<dbReference type="Pfam" id="PF00646">
    <property type="entry name" value="F-box"/>
    <property type="match status" value="1"/>
</dbReference>
<evidence type="ECO:0000313" key="2">
    <source>
        <dbReference type="EMBL" id="GMT03947.1"/>
    </source>
</evidence>
<dbReference type="Proteomes" id="UP001432027">
    <property type="component" value="Unassembled WGS sequence"/>
</dbReference>
<feature type="non-terminal residue" evidence="2">
    <location>
        <position position="1"/>
    </location>
</feature>
<gene>
    <name evidence="2" type="ORF">PENTCL1PPCAC_26121</name>
</gene>
<name>A0AAV5UBN0_9BILA</name>
<dbReference type="CDD" id="cd09917">
    <property type="entry name" value="F-box_SF"/>
    <property type="match status" value="1"/>
</dbReference>
<dbReference type="AlphaFoldDB" id="A0AAV5UBN0"/>
<dbReference type="EMBL" id="BTSX01000006">
    <property type="protein sequence ID" value="GMT03947.1"/>
    <property type="molecule type" value="Genomic_DNA"/>
</dbReference>
<evidence type="ECO:0000313" key="3">
    <source>
        <dbReference type="Proteomes" id="UP001432027"/>
    </source>
</evidence>
<dbReference type="Gene3D" id="1.20.1280.50">
    <property type="match status" value="1"/>
</dbReference>
<dbReference type="InterPro" id="IPR036047">
    <property type="entry name" value="F-box-like_dom_sf"/>
</dbReference>
<sequence>SDLSFISAFSIMSSFDSLPAEILEIISEQLPHTDKISFSQVSRLFRHIAHRFVIQELKLFLIEDVTISTSSLDRSMTCVFFSPHSHAMKTWKGPASEPGEVYCYRTFAFSPTNSYSFFGAAKIGHLEMNKTLPITLGGKNLSHLTSLLSGCSIDKITLLQRYHST</sequence>
<accession>A0AAV5UBN0</accession>
<proteinExistence type="predicted"/>
<reference evidence="2" key="1">
    <citation type="submission" date="2023-10" db="EMBL/GenBank/DDBJ databases">
        <title>Genome assembly of Pristionchus species.</title>
        <authorList>
            <person name="Yoshida K."/>
            <person name="Sommer R.J."/>
        </authorList>
    </citation>
    <scope>NUCLEOTIDE SEQUENCE</scope>
    <source>
        <strain evidence="2">RS0144</strain>
    </source>
</reference>
<keyword evidence="3" id="KW-1185">Reference proteome</keyword>
<feature type="domain" description="F-box" evidence="1">
    <location>
        <begin position="12"/>
        <end position="57"/>
    </location>
</feature>
<protein>
    <recommendedName>
        <fullName evidence="1">F-box domain-containing protein</fullName>
    </recommendedName>
</protein>
<organism evidence="2 3">
    <name type="scientific">Pristionchus entomophagus</name>
    <dbReference type="NCBI Taxonomy" id="358040"/>
    <lineage>
        <taxon>Eukaryota</taxon>
        <taxon>Metazoa</taxon>
        <taxon>Ecdysozoa</taxon>
        <taxon>Nematoda</taxon>
        <taxon>Chromadorea</taxon>
        <taxon>Rhabditida</taxon>
        <taxon>Rhabditina</taxon>
        <taxon>Diplogasteromorpha</taxon>
        <taxon>Diplogasteroidea</taxon>
        <taxon>Neodiplogasteridae</taxon>
        <taxon>Pristionchus</taxon>
    </lineage>
</organism>
<dbReference type="SUPFAM" id="SSF81383">
    <property type="entry name" value="F-box domain"/>
    <property type="match status" value="1"/>
</dbReference>
<comment type="caution">
    <text evidence="2">The sequence shown here is derived from an EMBL/GenBank/DDBJ whole genome shotgun (WGS) entry which is preliminary data.</text>
</comment>
<dbReference type="PROSITE" id="PS50181">
    <property type="entry name" value="FBOX"/>
    <property type="match status" value="1"/>
</dbReference>
<dbReference type="InterPro" id="IPR001810">
    <property type="entry name" value="F-box_dom"/>
</dbReference>